<evidence type="ECO:0000313" key="3">
    <source>
        <dbReference type="Proteomes" id="UP001241056"/>
    </source>
</evidence>
<feature type="coiled-coil region" evidence="1">
    <location>
        <begin position="8"/>
        <end position="35"/>
    </location>
</feature>
<proteinExistence type="predicted"/>
<comment type="caution">
    <text evidence="2">The sequence shown here is derived from an EMBL/GenBank/DDBJ whole genome shotgun (WGS) entry which is preliminary data.</text>
</comment>
<keyword evidence="3" id="KW-1185">Reference proteome</keyword>
<keyword evidence="1" id="KW-0175">Coiled coil</keyword>
<name>A0ABT7SQ12_9GAMM</name>
<gene>
    <name evidence="2" type="ORF">QEZ41_08305</name>
</gene>
<dbReference type="EMBL" id="JAUCDY010000009">
    <property type="protein sequence ID" value="MDM7858279.1"/>
    <property type="molecule type" value="Genomic_DNA"/>
</dbReference>
<sequence>MSFNIRALDSFTKQAKRLAKKYKRISEDLTDLQAILTDDPKAGTALSHNCFKIRLQNSSTKTGKSGGFRIIYYYLSPKTDIYLVSIYSKTEQSNIDEAKIIDLLMEAGLAEF</sequence>
<accession>A0ABT7SQ12</accession>
<dbReference type="InterPro" id="IPR009387">
    <property type="entry name" value="HigB-2"/>
</dbReference>
<evidence type="ECO:0000256" key="1">
    <source>
        <dbReference type="SAM" id="Coils"/>
    </source>
</evidence>
<evidence type="ECO:0000313" key="2">
    <source>
        <dbReference type="EMBL" id="MDM7858279.1"/>
    </source>
</evidence>
<organism evidence="2 3">
    <name type="scientific">Thiopseudomonas acetoxidans</name>
    <dbReference type="NCBI Taxonomy" id="3041622"/>
    <lineage>
        <taxon>Bacteria</taxon>
        <taxon>Pseudomonadati</taxon>
        <taxon>Pseudomonadota</taxon>
        <taxon>Gammaproteobacteria</taxon>
        <taxon>Pseudomonadales</taxon>
        <taxon>Pseudomonadaceae</taxon>
        <taxon>Thiopseudomonas</taxon>
    </lineage>
</organism>
<dbReference type="RefSeq" id="WP_289410965.1">
    <property type="nucleotide sequence ID" value="NZ_JAUCDY010000009.1"/>
</dbReference>
<dbReference type="PIRSF" id="PIRSF039032">
    <property type="entry name" value="HigB-2"/>
    <property type="match status" value="1"/>
</dbReference>
<protein>
    <submittedName>
        <fullName evidence="2">Uncharacterized protein</fullName>
    </submittedName>
</protein>
<dbReference type="Proteomes" id="UP001241056">
    <property type="component" value="Unassembled WGS sequence"/>
</dbReference>
<reference evidence="2 3" key="1">
    <citation type="submission" date="2023-06" db="EMBL/GenBank/DDBJ databases">
        <title>Thiopseudomonas sp. CY1220 draft genome sequence.</title>
        <authorList>
            <person name="Zhao G."/>
            <person name="An M."/>
        </authorList>
    </citation>
    <scope>NUCLEOTIDE SEQUENCE [LARGE SCALE GENOMIC DNA]</scope>
    <source>
        <strain evidence="2 3">CY1220</strain>
    </source>
</reference>